<dbReference type="KEGG" id="scm:SCHCO_02558936"/>
<evidence type="ECO:0000313" key="2">
    <source>
        <dbReference type="EMBL" id="EFI91010.1"/>
    </source>
</evidence>
<dbReference type="EMBL" id="GL377322">
    <property type="protein sequence ID" value="EFI91010.1"/>
    <property type="molecule type" value="Genomic_DNA"/>
</dbReference>
<name>D8QMB1_SCHCM</name>
<evidence type="ECO:0000313" key="3">
    <source>
        <dbReference type="Proteomes" id="UP000007431"/>
    </source>
</evidence>
<dbReference type="HOGENOM" id="CLU_391356_0_0_1"/>
<evidence type="ECO:0000256" key="1">
    <source>
        <dbReference type="SAM" id="Phobius"/>
    </source>
</evidence>
<dbReference type="RefSeq" id="XP_003025913.1">
    <property type="nucleotide sequence ID" value="XM_003025867.1"/>
</dbReference>
<sequence length="705" mass="78853">MSRRRQDDPARDARVRGFLADVLAAHDAGDREVTRDAGLAALDAGDREAACEYVLDTSGLREFAGAESFIRESAEFELKYLPEVLRDDMQLSGGCYTNHLRDEAGDWLVWGAVLVAAQHELEVRYADFRRCARWTPTPVYSFESRLIRYSTREDERAVVLRLRDALRRSIEALERVPKPRTAILGPIPLRSDSLPLLATRIVYELHTVVVPTLCVAYLGELEDLVAYMAELHTGIWVVAVLALFVCMYAWYRSCGTSRPADRATRYIVRMRQRSRQGPLLWKTLLALTGRVVDEEDMDETVVGNIRRIFDLVDTRMMTYQRPSGEPFTGKTTLEAMHGNMVSVPNGEKLMAEIVARIRPFVQTESEVDHASTEASATTANHHLEEQRRADLGAHLSDACNYFGFHDPFFEILGPAAYAGISRLGVQPATRYADELIKSIDNAVDALRELGPVPETLQNFVRNTHLRLAWIGGIGYAQTDIVAQIEVYRREPTREKLQDLRKILDHYLSALAADPPPSFRDLLNANLSKNDRTRLILREMSKICCFTLGCLPLLVMMKLANSKPEVILGVVYTSFLKTVVSPYGLAALEGLYDWATGYRRNEEVHKAANVAADLERLARYHLIGWRALQVAIGGSEADDAIVRALMSSITSAAKPSILVSLVEALDGKVVYGVKRKAYSRTDTVRAMVDGRYPAFGTMNDGRGKVA</sequence>
<dbReference type="InParanoid" id="D8QMB1"/>
<protein>
    <submittedName>
        <fullName evidence="2">Uncharacterized protein</fullName>
    </submittedName>
</protein>
<keyword evidence="1" id="KW-0472">Membrane</keyword>
<dbReference type="AlphaFoldDB" id="D8QMB1"/>
<dbReference type="GeneID" id="9588385"/>
<dbReference type="VEuPathDB" id="FungiDB:SCHCODRAFT_02558936"/>
<keyword evidence="1" id="KW-0812">Transmembrane</keyword>
<accession>D8QMB1</accession>
<organism evidence="3">
    <name type="scientific">Schizophyllum commune (strain H4-8 / FGSC 9210)</name>
    <name type="common">Split gill fungus</name>
    <dbReference type="NCBI Taxonomy" id="578458"/>
    <lineage>
        <taxon>Eukaryota</taxon>
        <taxon>Fungi</taxon>
        <taxon>Dikarya</taxon>
        <taxon>Basidiomycota</taxon>
        <taxon>Agaricomycotina</taxon>
        <taxon>Agaricomycetes</taxon>
        <taxon>Agaricomycetidae</taxon>
        <taxon>Agaricales</taxon>
        <taxon>Schizophyllaceae</taxon>
        <taxon>Schizophyllum</taxon>
    </lineage>
</organism>
<dbReference type="Proteomes" id="UP000007431">
    <property type="component" value="Unassembled WGS sequence"/>
</dbReference>
<keyword evidence="1" id="KW-1133">Transmembrane helix</keyword>
<keyword evidence="3" id="KW-1185">Reference proteome</keyword>
<dbReference type="OrthoDB" id="3086088at2759"/>
<reference evidence="2 3" key="1">
    <citation type="journal article" date="2010" name="Nat. Biotechnol.">
        <title>Genome sequence of the model mushroom Schizophyllum commune.</title>
        <authorList>
            <person name="Ohm R.A."/>
            <person name="de Jong J.F."/>
            <person name="Lugones L.G."/>
            <person name="Aerts A."/>
            <person name="Kothe E."/>
            <person name="Stajich J.E."/>
            <person name="de Vries R.P."/>
            <person name="Record E."/>
            <person name="Levasseur A."/>
            <person name="Baker S.E."/>
            <person name="Bartholomew K.A."/>
            <person name="Coutinho P.M."/>
            <person name="Erdmann S."/>
            <person name="Fowler T.J."/>
            <person name="Gathman A.C."/>
            <person name="Lombard V."/>
            <person name="Henrissat B."/>
            <person name="Knabe N."/>
            <person name="Kuees U."/>
            <person name="Lilly W.W."/>
            <person name="Lindquist E."/>
            <person name="Lucas S."/>
            <person name="Magnuson J.K."/>
            <person name="Piumi F."/>
            <person name="Raudaskoski M."/>
            <person name="Salamov A."/>
            <person name="Schmutz J."/>
            <person name="Schwarze F.W.M.R."/>
            <person name="vanKuyk P.A."/>
            <person name="Horton J.S."/>
            <person name="Grigoriev I.V."/>
            <person name="Woesten H.A.B."/>
        </authorList>
    </citation>
    <scope>NUCLEOTIDE SEQUENCE [LARGE SCALE GENOMIC DNA]</scope>
    <source>
        <strain evidence="3">H4-8 / FGSC 9210</strain>
    </source>
</reference>
<proteinExistence type="predicted"/>
<gene>
    <name evidence="2" type="ORF">SCHCODRAFT_238921</name>
</gene>
<feature type="transmembrane region" description="Helical" evidence="1">
    <location>
        <begin position="231"/>
        <end position="251"/>
    </location>
</feature>